<feature type="domain" description="SLA1 homology" evidence="2">
    <location>
        <begin position="23"/>
        <end position="84"/>
    </location>
</feature>
<dbReference type="EMBL" id="CP036526">
    <property type="protein sequence ID" value="QDT09263.1"/>
    <property type="molecule type" value="Genomic_DNA"/>
</dbReference>
<dbReference type="GO" id="GO:0042802">
    <property type="term" value="F:identical protein binding"/>
    <property type="evidence" value="ECO:0007669"/>
    <property type="project" value="InterPro"/>
</dbReference>
<dbReference type="GO" id="GO:0043130">
    <property type="term" value="F:ubiquitin binding"/>
    <property type="evidence" value="ECO:0007669"/>
    <property type="project" value="InterPro"/>
</dbReference>
<organism evidence="3 4">
    <name type="scientific">Stieleria marina</name>
    <dbReference type="NCBI Taxonomy" id="1930275"/>
    <lineage>
        <taxon>Bacteria</taxon>
        <taxon>Pseudomonadati</taxon>
        <taxon>Planctomycetota</taxon>
        <taxon>Planctomycetia</taxon>
        <taxon>Pirellulales</taxon>
        <taxon>Pirellulaceae</taxon>
        <taxon>Stieleria</taxon>
    </lineage>
</organism>
<reference evidence="3 4" key="1">
    <citation type="submission" date="2019-02" db="EMBL/GenBank/DDBJ databases">
        <title>Deep-cultivation of Planctomycetes and their phenomic and genomic characterization uncovers novel biology.</title>
        <authorList>
            <person name="Wiegand S."/>
            <person name="Jogler M."/>
            <person name="Boedeker C."/>
            <person name="Pinto D."/>
            <person name="Vollmers J."/>
            <person name="Rivas-Marin E."/>
            <person name="Kohn T."/>
            <person name="Peeters S.H."/>
            <person name="Heuer A."/>
            <person name="Rast P."/>
            <person name="Oberbeckmann S."/>
            <person name="Bunk B."/>
            <person name="Jeske O."/>
            <person name="Meyerdierks A."/>
            <person name="Storesund J.E."/>
            <person name="Kallscheuer N."/>
            <person name="Luecker S."/>
            <person name="Lage O.M."/>
            <person name="Pohl T."/>
            <person name="Merkel B.J."/>
            <person name="Hornburger P."/>
            <person name="Mueller R.-W."/>
            <person name="Bruemmer F."/>
            <person name="Labrenz M."/>
            <person name="Spormann A.M."/>
            <person name="Op den Camp H."/>
            <person name="Overmann J."/>
            <person name="Amann R."/>
            <person name="Jetten M.S.M."/>
            <person name="Mascher T."/>
            <person name="Medema M.H."/>
            <person name="Devos D.P."/>
            <person name="Kaster A.-K."/>
            <person name="Ovreas L."/>
            <person name="Rohde M."/>
            <person name="Galperin M.Y."/>
            <person name="Jogler C."/>
        </authorList>
    </citation>
    <scope>NUCLEOTIDE SEQUENCE [LARGE SCALE GENOMIC DNA]</scope>
    <source>
        <strain evidence="3 4">K23_9</strain>
    </source>
</reference>
<evidence type="ECO:0000313" key="3">
    <source>
        <dbReference type="EMBL" id="QDT09263.1"/>
    </source>
</evidence>
<dbReference type="Proteomes" id="UP000319817">
    <property type="component" value="Chromosome"/>
</dbReference>
<keyword evidence="1" id="KW-0732">Signal</keyword>
<evidence type="ECO:0000259" key="2">
    <source>
        <dbReference type="Pfam" id="PF03983"/>
    </source>
</evidence>
<dbReference type="Pfam" id="PF03983">
    <property type="entry name" value="SHD1"/>
    <property type="match status" value="1"/>
</dbReference>
<proteinExistence type="predicted"/>
<protein>
    <recommendedName>
        <fullName evidence="2">SLA1 homology domain-containing protein</fullName>
    </recommendedName>
</protein>
<dbReference type="GO" id="GO:0008092">
    <property type="term" value="F:cytoskeletal protein binding"/>
    <property type="evidence" value="ECO:0007669"/>
    <property type="project" value="InterPro"/>
</dbReference>
<accession>A0A517NQ65</accession>
<dbReference type="AlphaFoldDB" id="A0A517NQ65"/>
<evidence type="ECO:0000313" key="4">
    <source>
        <dbReference type="Proteomes" id="UP000319817"/>
    </source>
</evidence>
<evidence type="ECO:0000256" key="1">
    <source>
        <dbReference type="SAM" id="SignalP"/>
    </source>
</evidence>
<dbReference type="GO" id="GO:0030674">
    <property type="term" value="F:protein-macromolecule adaptor activity"/>
    <property type="evidence" value="ECO:0007669"/>
    <property type="project" value="InterPro"/>
</dbReference>
<dbReference type="InterPro" id="IPR007131">
    <property type="entry name" value="SHD1"/>
</dbReference>
<gene>
    <name evidence="3" type="ORF">K239x_12080</name>
</gene>
<feature type="chain" id="PRO_5021742592" description="SLA1 homology domain-containing protein" evidence="1">
    <location>
        <begin position="23"/>
        <end position="320"/>
    </location>
</feature>
<dbReference type="RefSeq" id="WP_145416833.1">
    <property type="nucleotide sequence ID" value="NZ_CP036526.1"/>
</dbReference>
<keyword evidence="4" id="KW-1185">Reference proteome</keyword>
<name>A0A517NQ65_9BACT</name>
<sequence precursor="true">MRFSPYLLAVLLILFISPVSTASAQANESRRWSDASGQFGVEGKLISTDTDLIVLENKSGDLIALRREQLSSVDQKFVDQFDAKQKSSSVRKIDSEWKLGDGDVVAGRLMGFGSQDLIVKRERGDIWVNNRRLDNLPAAYRKILPNVVQAIDKKRIEDVDDLERHLVAIGAGPYEYSVEGVQIDLKTWGTITIPLSLLTTDEAAEIAPGFKRWKASQEEDVSEQDRYETANRERLALQGRDRLRQQKRSARQRQMQMMELSLLSAASGVSDIWEVQIRSPYQYGYGRTVLVNAQNSLQAKQLVAQKYARWQIGAIAKRSY</sequence>
<dbReference type="OrthoDB" id="264260at2"/>
<feature type="signal peptide" evidence="1">
    <location>
        <begin position="1"/>
        <end position="22"/>
    </location>
</feature>
<dbReference type="Gene3D" id="2.30.30.700">
    <property type="entry name" value="SLA1 homology domain 1"/>
    <property type="match status" value="1"/>
</dbReference>